<evidence type="ECO:0000256" key="3">
    <source>
        <dbReference type="ARBA" id="ARBA00022722"/>
    </source>
</evidence>
<dbReference type="Gene3D" id="3.30.420.140">
    <property type="entry name" value="YqgF/RNase H-like domain"/>
    <property type="match status" value="1"/>
</dbReference>
<dbReference type="RefSeq" id="WP_203998529.1">
    <property type="nucleotide sequence ID" value="NZ_BOPG01000034.1"/>
</dbReference>
<dbReference type="InterPro" id="IPR012337">
    <property type="entry name" value="RNaseH-like_sf"/>
</dbReference>
<dbReference type="GO" id="GO:0005829">
    <property type="term" value="C:cytosol"/>
    <property type="evidence" value="ECO:0007669"/>
    <property type="project" value="TreeGrafter"/>
</dbReference>
<evidence type="ECO:0000256" key="2">
    <source>
        <dbReference type="ARBA" id="ARBA00022517"/>
    </source>
</evidence>
<sequence>MTGVQWVRGVRVGIDVGTVRIGVARSDPDGILATPVATVARAQSTPPDQIPSDMSEISGIVKDLEAVEVIVGIPVSLSGSEQQAAAVTRQYADRLATLLEPVPIRFVDERMSTVVATRRLRERGVRGRRQRAVVDQAAAVEILQSWLDTQRRRT</sequence>
<feature type="domain" description="YqgF/RNase H-like" evidence="6">
    <location>
        <begin position="9"/>
        <end position="116"/>
    </location>
</feature>
<evidence type="ECO:0000256" key="5">
    <source>
        <dbReference type="HAMAP-Rule" id="MF_00651"/>
    </source>
</evidence>
<keyword evidence="2 5" id="KW-0690">Ribosome biogenesis</keyword>
<evidence type="ECO:0000313" key="7">
    <source>
        <dbReference type="EMBL" id="GIJ58172.1"/>
    </source>
</evidence>
<dbReference type="AlphaFoldDB" id="A0A8J3Z714"/>
<keyword evidence="3 5" id="KW-0540">Nuclease</keyword>
<dbReference type="SUPFAM" id="SSF53098">
    <property type="entry name" value="Ribonuclease H-like"/>
    <property type="match status" value="1"/>
</dbReference>
<dbReference type="GO" id="GO:0016788">
    <property type="term" value="F:hydrolase activity, acting on ester bonds"/>
    <property type="evidence" value="ECO:0007669"/>
    <property type="project" value="UniProtKB-UniRule"/>
</dbReference>
<protein>
    <recommendedName>
        <fullName evidence="5">Putative pre-16S rRNA nuclease</fullName>
        <ecNumber evidence="5">3.1.-.-</ecNumber>
    </recommendedName>
</protein>
<keyword evidence="1 5" id="KW-0963">Cytoplasm</keyword>
<dbReference type="HAMAP" id="MF_00651">
    <property type="entry name" value="Nuclease_YqgF"/>
    <property type="match status" value="1"/>
</dbReference>
<dbReference type="NCBIfam" id="TIGR00250">
    <property type="entry name" value="RNAse_H_YqgF"/>
    <property type="match status" value="1"/>
</dbReference>
<dbReference type="EMBL" id="BOPG01000034">
    <property type="protein sequence ID" value="GIJ58172.1"/>
    <property type="molecule type" value="Genomic_DNA"/>
</dbReference>
<reference evidence="7" key="1">
    <citation type="submission" date="2021-01" db="EMBL/GenBank/DDBJ databases">
        <title>Whole genome shotgun sequence of Virgisporangium aurantiacum NBRC 16421.</title>
        <authorList>
            <person name="Komaki H."/>
            <person name="Tamura T."/>
        </authorList>
    </citation>
    <scope>NUCLEOTIDE SEQUENCE</scope>
    <source>
        <strain evidence="7">NBRC 16421</strain>
    </source>
</reference>
<keyword evidence="4 5" id="KW-0378">Hydrolase</keyword>
<name>A0A8J3Z714_9ACTN</name>
<dbReference type="PANTHER" id="PTHR33317:SF4">
    <property type="entry name" value="POLYNUCLEOTIDYL TRANSFERASE, RIBONUCLEASE H-LIKE SUPERFAMILY PROTEIN"/>
    <property type="match status" value="1"/>
</dbReference>
<comment type="subcellular location">
    <subcellularLocation>
        <location evidence="5">Cytoplasm</location>
    </subcellularLocation>
</comment>
<dbReference type="GO" id="GO:0000967">
    <property type="term" value="P:rRNA 5'-end processing"/>
    <property type="evidence" value="ECO:0007669"/>
    <property type="project" value="UniProtKB-UniRule"/>
</dbReference>
<dbReference type="GO" id="GO:0004518">
    <property type="term" value="F:nuclease activity"/>
    <property type="evidence" value="ECO:0007669"/>
    <property type="project" value="UniProtKB-KW"/>
</dbReference>
<dbReference type="InterPro" id="IPR006641">
    <property type="entry name" value="YqgF/RNaseH-like_dom"/>
</dbReference>
<keyword evidence="8" id="KW-1185">Reference proteome</keyword>
<evidence type="ECO:0000256" key="4">
    <source>
        <dbReference type="ARBA" id="ARBA00022801"/>
    </source>
</evidence>
<dbReference type="CDD" id="cd16964">
    <property type="entry name" value="YqgF"/>
    <property type="match status" value="1"/>
</dbReference>
<organism evidence="7 8">
    <name type="scientific">Virgisporangium aurantiacum</name>
    <dbReference type="NCBI Taxonomy" id="175570"/>
    <lineage>
        <taxon>Bacteria</taxon>
        <taxon>Bacillati</taxon>
        <taxon>Actinomycetota</taxon>
        <taxon>Actinomycetes</taxon>
        <taxon>Micromonosporales</taxon>
        <taxon>Micromonosporaceae</taxon>
        <taxon>Virgisporangium</taxon>
    </lineage>
</organism>
<dbReference type="Proteomes" id="UP000612585">
    <property type="component" value="Unassembled WGS sequence"/>
</dbReference>
<dbReference type="PANTHER" id="PTHR33317">
    <property type="entry name" value="POLYNUCLEOTIDYL TRANSFERASE, RIBONUCLEASE H-LIKE SUPERFAMILY PROTEIN"/>
    <property type="match status" value="1"/>
</dbReference>
<dbReference type="EC" id="3.1.-.-" evidence="5"/>
<comment type="function">
    <text evidence="5">Could be a nuclease involved in processing of the 5'-end of pre-16S rRNA.</text>
</comment>
<proteinExistence type="inferred from homology"/>
<accession>A0A8J3Z714</accession>
<evidence type="ECO:0000259" key="6">
    <source>
        <dbReference type="SMART" id="SM00732"/>
    </source>
</evidence>
<dbReference type="Pfam" id="PF03652">
    <property type="entry name" value="RuvX"/>
    <property type="match status" value="1"/>
</dbReference>
<dbReference type="InterPro" id="IPR005227">
    <property type="entry name" value="YqgF"/>
</dbReference>
<comment type="caution">
    <text evidence="7">The sequence shown here is derived from an EMBL/GenBank/DDBJ whole genome shotgun (WGS) entry which is preliminary data.</text>
</comment>
<dbReference type="SMART" id="SM00732">
    <property type="entry name" value="YqgFc"/>
    <property type="match status" value="1"/>
</dbReference>
<evidence type="ECO:0000313" key="8">
    <source>
        <dbReference type="Proteomes" id="UP000612585"/>
    </source>
</evidence>
<gene>
    <name evidence="7" type="ORF">Vau01_056880</name>
</gene>
<dbReference type="InterPro" id="IPR037027">
    <property type="entry name" value="YqgF/RNaseH-like_dom_sf"/>
</dbReference>
<evidence type="ECO:0000256" key="1">
    <source>
        <dbReference type="ARBA" id="ARBA00022490"/>
    </source>
</evidence>
<comment type="similarity">
    <text evidence="5">Belongs to the YqgF HJR family.</text>
</comment>